<accession>A0A9P8TM92</accession>
<dbReference type="PROSITE" id="PS50073">
    <property type="entry name" value="COPPER_FIST_2"/>
    <property type="match status" value="1"/>
</dbReference>
<evidence type="ECO:0000313" key="3">
    <source>
        <dbReference type="Proteomes" id="UP000774326"/>
    </source>
</evidence>
<gene>
    <name evidence="2" type="ORF">WICPIJ_004984</name>
</gene>
<dbReference type="GO" id="GO:0005507">
    <property type="term" value="F:copper ion binding"/>
    <property type="evidence" value="ECO:0007669"/>
    <property type="project" value="InterPro"/>
</dbReference>
<dbReference type="GO" id="GO:0005634">
    <property type="term" value="C:nucleus"/>
    <property type="evidence" value="ECO:0007669"/>
    <property type="project" value="InterPro"/>
</dbReference>
<dbReference type="AlphaFoldDB" id="A0A9P8TM92"/>
<proteinExistence type="predicted"/>
<name>A0A9P8TM92_WICPI</name>
<dbReference type="GO" id="GO:0003700">
    <property type="term" value="F:DNA-binding transcription factor activity"/>
    <property type="evidence" value="ECO:0007669"/>
    <property type="project" value="InterPro"/>
</dbReference>
<evidence type="ECO:0000313" key="2">
    <source>
        <dbReference type="EMBL" id="KAH3684046.1"/>
    </source>
</evidence>
<dbReference type="SUPFAM" id="SSF57879">
    <property type="entry name" value="Zinc domain conserved in yeast copper-regulated transcription factors"/>
    <property type="match status" value="1"/>
</dbReference>
<feature type="domain" description="Copper-fist" evidence="1">
    <location>
        <begin position="1"/>
        <end position="41"/>
    </location>
</feature>
<protein>
    <recommendedName>
        <fullName evidence="1">Copper-fist domain-containing protein</fullName>
    </recommendedName>
</protein>
<keyword evidence="3" id="KW-1185">Reference proteome</keyword>
<reference evidence="2" key="1">
    <citation type="journal article" date="2021" name="Open Biol.">
        <title>Shared evolutionary footprints suggest mitochondrial oxidative damage underlies multiple complex I losses in fungi.</title>
        <authorList>
            <person name="Schikora-Tamarit M.A."/>
            <person name="Marcet-Houben M."/>
            <person name="Nosek J."/>
            <person name="Gabaldon T."/>
        </authorList>
    </citation>
    <scope>NUCLEOTIDE SEQUENCE</scope>
    <source>
        <strain evidence="2">CBS2887</strain>
    </source>
</reference>
<sequence length="375" mass="43093">MIYSNEFRMACLDCLSSHRHSSCIHINKVSDAQVYIINDVGGQFTSISKKILRSTYPAQHALIRVKEYKQVFQNDDRCPFDPEFNVLLCPRRRCANCAGIKKCITNVFVDSSSVVLEHQERDTVDERALQKITAWRQSTSIDNEGKSIAENMPVSAHLMSIYHLRYLDFIGFFSKTNEGLIDLTDILRDNEEVYSGGEILEHRSLLFHSTDIQGQALWKAKDILRSCVEESHSISKPVPNHPDPFAHHQRSIESQQDDVLFSLSVHDPTQIEMDFNVQELSTETDSNYEDVMLEFYRTYVSDDDEIMYELLSLLGDHRDLSLNEIQDASHEDCARNSRSDSFAAGSDYFETPMAQREAIGVQERNFRRLFGVEEL</sequence>
<comment type="caution">
    <text evidence="2">The sequence shown here is derived from an EMBL/GenBank/DDBJ whole genome shotgun (WGS) entry which is preliminary data.</text>
</comment>
<reference evidence="2" key="2">
    <citation type="submission" date="2021-01" db="EMBL/GenBank/DDBJ databases">
        <authorList>
            <person name="Schikora-Tamarit M.A."/>
        </authorList>
    </citation>
    <scope>NUCLEOTIDE SEQUENCE</scope>
    <source>
        <strain evidence="2">CBS2887</strain>
    </source>
</reference>
<dbReference type="InterPro" id="IPR036395">
    <property type="entry name" value="Cu_fist_DNA-bd_dom_sf"/>
</dbReference>
<dbReference type="InterPro" id="IPR001083">
    <property type="entry name" value="Cu_fist_DNA-bd_dom"/>
</dbReference>
<evidence type="ECO:0000259" key="1">
    <source>
        <dbReference type="PROSITE" id="PS50073"/>
    </source>
</evidence>
<organism evidence="2 3">
    <name type="scientific">Wickerhamomyces pijperi</name>
    <name type="common">Yeast</name>
    <name type="synonym">Pichia pijperi</name>
    <dbReference type="NCBI Taxonomy" id="599730"/>
    <lineage>
        <taxon>Eukaryota</taxon>
        <taxon>Fungi</taxon>
        <taxon>Dikarya</taxon>
        <taxon>Ascomycota</taxon>
        <taxon>Saccharomycotina</taxon>
        <taxon>Saccharomycetes</taxon>
        <taxon>Phaffomycetales</taxon>
        <taxon>Wickerhamomycetaceae</taxon>
        <taxon>Wickerhamomyces</taxon>
    </lineage>
</organism>
<dbReference type="GO" id="GO:0003677">
    <property type="term" value="F:DNA binding"/>
    <property type="evidence" value="ECO:0007669"/>
    <property type="project" value="InterPro"/>
</dbReference>
<dbReference type="EMBL" id="JAEUBG010002821">
    <property type="protein sequence ID" value="KAH3684046.1"/>
    <property type="molecule type" value="Genomic_DNA"/>
</dbReference>
<dbReference type="Proteomes" id="UP000774326">
    <property type="component" value="Unassembled WGS sequence"/>
</dbReference>